<protein>
    <recommendedName>
        <fullName evidence="5">Septum formation initiator</fullName>
    </recommendedName>
</protein>
<dbReference type="GeneID" id="36134179"/>
<dbReference type="EMBL" id="FQ670179">
    <property type="protein sequence ID" value="CBY83497.1"/>
    <property type="molecule type" value="Genomic_DNA"/>
</dbReference>
<evidence type="ECO:0000313" key="4">
    <source>
        <dbReference type="Proteomes" id="UP000007934"/>
    </source>
</evidence>
<keyword evidence="2" id="KW-1133">Transmembrane helix</keyword>
<dbReference type="AlphaFoldDB" id="E7AAC4"/>
<name>E7AAC4_HELFC</name>
<dbReference type="Proteomes" id="UP000007934">
    <property type="component" value="Chromosome"/>
</dbReference>
<proteinExistence type="predicted"/>
<dbReference type="eggNOG" id="ENOG5030MA5">
    <property type="taxonomic scope" value="Bacteria"/>
</dbReference>
<evidence type="ECO:0000256" key="1">
    <source>
        <dbReference type="SAM" id="Coils"/>
    </source>
</evidence>
<organism evidence="3 4">
    <name type="scientific">Helicobacter felis (strain ATCC 49179 / CCUG 28539 / NCTC 12436 / CS1)</name>
    <dbReference type="NCBI Taxonomy" id="936155"/>
    <lineage>
        <taxon>Bacteria</taxon>
        <taxon>Pseudomonadati</taxon>
        <taxon>Campylobacterota</taxon>
        <taxon>Epsilonproteobacteria</taxon>
        <taxon>Campylobacterales</taxon>
        <taxon>Helicobacteraceae</taxon>
        <taxon>Helicobacter</taxon>
    </lineage>
</organism>
<evidence type="ECO:0000256" key="2">
    <source>
        <dbReference type="SAM" id="Phobius"/>
    </source>
</evidence>
<keyword evidence="1" id="KW-0175">Coiled coil</keyword>
<reference evidence="3 4" key="1">
    <citation type="journal article" date="2011" name="Genome Biol. Evol.">
        <title>Comparative whole genome sequence analysis of the carcinogenic bacterial model pathogen Helicobacter felis.</title>
        <authorList>
            <person name="Arnold I.C."/>
            <person name="Zigova Z."/>
            <person name="Holden M."/>
            <person name="Lawley T.D."/>
            <person name="Rad R."/>
            <person name="Dougan G."/>
            <person name="Falkow S."/>
            <person name="Bentley S.D."/>
            <person name="Muller A."/>
        </authorList>
    </citation>
    <scope>NUCLEOTIDE SEQUENCE [LARGE SCALE GENOMIC DNA]</scope>
    <source>
        <strain evidence="4">ATCC 49179 / CCUG 28539 / NCTC 12436 / CS1</strain>
    </source>
</reference>
<feature type="transmembrane region" description="Helical" evidence="2">
    <location>
        <begin position="43"/>
        <end position="64"/>
    </location>
</feature>
<dbReference type="KEGG" id="hfe:HFELIS_14130"/>
<evidence type="ECO:0000313" key="3">
    <source>
        <dbReference type="EMBL" id="CBY83497.1"/>
    </source>
</evidence>
<keyword evidence="4" id="KW-1185">Reference proteome</keyword>
<dbReference type="HOGENOM" id="CLU_163201_1_0_7"/>
<gene>
    <name evidence="3" type="ordered locus">Hfelis_14130</name>
</gene>
<keyword evidence="2" id="KW-0472">Membrane</keyword>
<accession>E7AAC4</accession>
<dbReference type="RefSeq" id="WP_013469860.1">
    <property type="nucleotide sequence ID" value="NC_014810.2"/>
</dbReference>
<evidence type="ECO:0008006" key="5">
    <source>
        <dbReference type="Google" id="ProtNLM"/>
    </source>
</evidence>
<sequence length="109" mass="12781">MPHQSVSEGEQQVEERRLRTSEHERYALFGQTTESAQGIPLSWLLLVTIGLVLTIVLFAPKIYLANNIYYTSRTIQKLKGQEDLLQEEKRQLQLQLEKQRYKYSVENMP</sequence>
<keyword evidence="2" id="KW-0812">Transmembrane</keyword>
<feature type="coiled-coil region" evidence="1">
    <location>
        <begin position="75"/>
        <end position="102"/>
    </location>
</feature>